<proteinExistence type="predicted"/>
<evidence type="ECO:0000259" key="5">
    <source>
        <dbReference type="PROSITE" id="PS51077"/>
    </source>
</evidence>
<organism evidence="7 8">
    <name type="scientific">Pseudooceanicola lipolyticus</name>
    <dbReference type="NCBI Taxonomy" id="2029104"/>
    <lineage>
        <taxon>Bacteria</taxon>
        <taxon>Pseudomonadati</taxon>
        <taxon>Pseudomonadota</taxon>
        <taxon>Alphaproteobacteria</taxon>
        <taxon>Rhodobacterales</taxon>
        <taxon>Paracoccaceae</taxon>
        <taxon>Pseudooceanicola</taxon>
    </lineage>
</organism>
<reference evidence="7 8" key="1">
    <citation type="journal article" date="2018" name="Int. J. Syst. Evol. Microbiol.">
        <title>Pseudooceanicola lipolyticus sp. nov., a marine alphaproteobacterium, reclassification of Oceanicola flagellatus as Pseudooceanicola flagellatus comb. nov. and emended description of the genus Pseudooceanicola.</title>
        <authorList>
            <person name="Huang M.-M."/>
            <person name="Guo L.-L."/>
            <person name="Wu Y.-H."/>
            <person name="Lai Q.-L."/>
            <person name="Shao Z.-Z."/>
            <person name="Wang C.-S."/>
            <person name="Wu M."/>
            <person name="Xu X.-W."/>
        </authorList>
    </citation>
    <scope>NUCLEOTIDE SEQUENCE [LARGE SCALE GENOMIC DNA]</scope>
    <source>
        <strain evidence="7 8">157</strain>
    </source>
</reference>
<dbReference type="AlphaFoldDB" id="A0A2M8J5N5"/>
<dbReference type="SUPFAM" id="SSF55781">
    <property type="entry name" value="GAF domain-like"/>
    <property type="match status" value="1"/>
</dbReference>
<keyword evidence="8" id="KW-1185">Reference proteome</keyword>
<gene>
    <name evidence="7" type="ORF">CVM52_03850</name>
</gene>
<evidence type="ECO:0000256" key="1">
    <source>
        <dbReference type="ARBA" id="ARBA00023015"/>
    </source>
</evidence>
<dbReference type="SUPFAM" id="SSF46785">
    <property type="entry name" value="Winged helix' DNA-binding domain"/>
    <property type="match status" value="1"/>
</dbReference>
<keyword evidence="1" id="KW-0805">Transcription regulation</keyword>
<dbReference type="EMBL" id="PGTB01000005">
    <property type="protein sequence ID" value="PJE38091.1"/>
    <property type="molecule type" value="Genomic_DNA"/>
</dbReference>
<feature type="compositionally biased region" description="Basic and acidic residues" evidence="4">
    <location>
        <begin position="253"/>
        <end position="262"/>
    </location>
</feature>
<accession>A0A2M8J5N5</accession>
<evidence type="ECO:0000313" key="7">
    <source>
        <dbReference type="EMBL" id="PJE38091.1"/>
    </source>
</evidence>
<evidence type="ECO:0000259" key="6">
    <source>
        <dbReference type="PROSITE" id="PS51078"/>
    </source>
</evidence>
<keyword evidence="3" id="KW-0804">Transcription</keyword>
<dbReference type="InterPro" id="IPR036388">
    <property type="entry name" value="WH-like_DNA-bd_sf"/>
</dbReference>
<dbReference type="InterPro" id="IPR029016">
    <property type="entry name" value="GAF-like_dom_sf"/>
</dbReference>
<dbReference type="Gene3D" id="3.30.450.40">
    <property type="match status" value="1"/>
</dbReference>
<protein>
    <submittedName>
        <fullName evidence="7">Transcriptional regulator</fullName>
    </submittedName>
</protein>
<dbReference type="InterPro" id="IPR005471">
    <property type="entry name" value="Tscrpt_reg_IclR_N"/>
</dbReference>
<feature type="domain" description="HTH iclR-type" evidence="5">
    <location>
        <begin position="11"/>
        <end position="73"/>
    </location>
</feature>
<evidence type="ECO:0000256" key="2">
    <source>
        <dbReference type="ARBA" id="ARBA00023125"/>
    </source>
</evidence>
<dbReference type="InterPro" id="IPR014757">
    <property type="entry name" value="Tscrpt_reg_IclR_C"/>
</dbReference>
<dbReference type="GO" id="GO:0045892">
    <property type="term" value="P:negative regulation of DNA-templated transcription"/>
    <property type="evidence" value="ECO:0007669"/>
    <property type="project" value="TreeGrafter"/>
</dbReference>
<comment type="caution">
    <text evidence="7">The sequence shown here is derived from an EMBL/GenBank/DDBJ whole genome shotgun (WGS) entry which is preliminary data.</text>
</comment>
<keyword evidence="2" id="KW-0238">DNA-binding</keyword>
<dbReference type="PANTHER" id="PTHR30136:SF39">
    <property type="entry name" value="TRANSCRIPTIONAL REGULATORY PROTEIN"/>
    <property type="match status" value="1"/>
</dbReference>
<dbReference type="GO" id="GO:0003700">
    <property type="term" value="F:DNA-binding transcription factor activity"/>
    <property type="evidence" value="ECO:0007669"/>
    <property type="project" value="TreeGrafter"/>
</dbReference>
<dbReference type="PROSITE" id="PS51077">
    <property type="entry name" value="HTH_ICLR"/>
    <property type="match status" value="1"/>
</dbReference>
<dbReference type="InterPro" id="IPR050707">
    <property type="entry name" value="HTH_MetabolicPath_Reg"/>
</dbReference>
<dbReference type="SMART" id="SM00346">
    <property type="entry name" value="HTH_ICLR"/>
    <property type="match status" value="1"/>
</dbReference>
<dbReference type="Gene3D" id="1.10.10.10">
    <property type="entry name" value="Winged helix-like DNA-binding domain superfamily/Winged helix DNA-binding domain"/>
    <property type="match status" value="1"/>
</dbReference>
<dbReference type="InterPro" id="IPR036390">
    <property type="entry name" value="WH_DNA-bd_sf"/>
</dbReference>
<dbReference type="PROSITE" id="PS51078">
    <property type="entry name" value="ICLR_ED"/>
    <property type="match status" value="1"/>
</dbReference>
<dbReference type="RefSeq" id="WP_100161279.1">
    <property type="nucleotide sequence ID" value="NZ_PGTB01000005.1"/>
</dbReference>
<feature type="region of interest" description="Disordered" evidence="4">
    <location>
        <begin position="253"/>
        <end position="274"/>
    </location>
</feature>
<dbReference type="OrthoDB" id="9807558at2"/>
<sequence>MTLTPQEGGGAQSVDRALGLLSLVASFAGREVPMTVLTRETGMSRPTVRRLMLALMRAGLIEQEPGGGYVLGGESLVLGAMAARRFDLLEVAQDSLIALAAESGDSSFVSLRRGSYSVCLQREEGDFPIRTHVLQAGARHPLGVGAGAMAILAALTEAEAEEVLRETRAEIDEKFPDFTEAFLRDELARARAQGWSLNPGMYVANSWAIGVPLMAPSGAVVGSLSIAAIDSRMGEARQPELVAMLRREADKVERRMRQRAEKGALAGPRKAAGK</sequence>
<evidence type="ECO:0000256" key="3">
    <source>
        <dbReference type="ARBA" id="ARBA00023163"/>
    </source>
</evidence>
<evidence type="ECO:0000313" key="8">
    <source>
        <dbReference type="Proteomes" id="UP000231553"/>
    </source>
</evidence>
<dbReference type="PANTHER" id="PTHR30136">
    <property type="entry name" value="HELIX-TURN-HELIX TRANSCRIPTIONAL REGULATOR, ICLR FAMILY"/>
    <property type="match status" value="1"/>
</dbReference>
<dbReference type="Pfam" id="PF09339">
    <property type="entry name" value="HTH_IclR"/>
    <property type="match status" value="1"/>
</dbReference>
<name>A0A2M8J5N5_9RHOB</name>
<feature type="domain" description="IclR-ED" evidence="6">
    <location>
        <begin position="74"/>
        <end position="258"/>
    </location>
</feature>
<dbReference type="Pfam" id="PF01614">
    <property type="entry name" value="IclR_C"/>
    <property type="match status" value="1"/>
</dbReference>
<dbReference type="GO" id="GO:0003677">
    <property type="term" value="F:DNA binding"/>
    <property type="evidence" value="ECO:0007669"/>
    <property type="project" value="UniProtKB-KW"/>
</dbReference>
<dbReference type="Proteomes" id="UP000231553">
    <property type="component" value="Unassembled WGS sequence"/>
</dbReference>
<evidence type="ECO:0000256" key="4">
    <source>
        <dbReference type="SAM" id="MobiDB-lite"/>
    </source>
</evidence>